<keyword evidence="2" id="KW-1185">Reference proteome</keyword>
<reference evidence="2" key="1">
    <citation type="journal article" date="2019" name="Int. J. Syst. Evol. Microbiol.">
        <title>The Global Catalogue of Microorganisms (GCM) 10K type strain sequencing project: providing services to taxonomists for standard genome sequencing and annotation.</title>
        <authorList>
            <consortium name="The Broad Institute Genomics Platform"/>
            <consortium name="The Broad Institute Genome Sequencing Center for Infectious Disease"/>
            <person name="Wu L."/>
            <person name="Ma J."/>
        </authorList>
    </citation>
    <scope>NUCLEOTIDE SEQUENCE [LARGE SCALE GENOMIC DNA]</scope>
    <source>
        <strain evidence="2">CGMCC 4.7645</strain>
    </source>
</reference>
<evidence type="ECO:0000313" key="2">
    <source>
        <dbReference type="Proteomes" id="UP001597417"/>
    </source>
</evidence>
<accession>A0ABW5G3A4</accession>
<proteinExistence type="predicted"/>
<dbReference type="Proteomes" id="UP001597417">
    <property type="component" value="Unassembled WGS sequence"/>
</dbReference>
<gene>
    <name evidence="1" type="ORF">ACFSXZ_30365</name>
</gene>
<organism evidence="1 2">
    <name type="scientific">Amycolatopsis pigmentata</name>
    <dbReference type="NCBI Taxonomy" id="450801"/>
    <lineage>
        <taxon>Bacteria</taxon>
        <taxon>Bacillati</taxon>
        <taxon>Actinomycetota</taxon>
        <taxon>Actinomycetes</taxon>
        <taxon>Pseudonocardiales</taxon>
        <taxon>Pseudonocardiaceae</taxon>
        <taxon>Amycolatopsis</taxon>
    </lineage>
</organism>
<protein>
    <submittedName>
        <fullName evidence="1">Uncharacterized protein</fullName>
    </submittedName>
</protein>
<evidence type="ECO:0000313" key="1">
    <source>
        <dbReference type="EMBL" id="MFD2420641.1"/>
    </source>
</evidence>
<dbReference type="RefSeq" id="WP_378268803.1">
    <property type="nucleotide sequence ID" value="NZ_JBHUKR010000020.1"/>
</dbReference>
<dbReference type="EMBL" id="JBHUKR010000020">
    <property type="protein sequence ID" value="MFD2420641.1"/>
    <property type="molecule type" value="Genomic_DNA"/>
</dbReference>
<comment type="caution">
    <text evidence="1">The sequence shown here is derived from an EMBL/GenBank/DDBJ whole genome shotgun (WGS) entry which is preliminary data.</text>
</comment>
<sequence>MIITTRPMTVLRTRETELCADRLTPVPADTEHGGWICVELEGHLSRLDHRAWDGTQW</sequence>
<name>A0ABW5G3A4_9PSEU</name>